<proteinExistence type="inferred from homology"/>
<dbReference type="EMBL" id="JACHMB010000001">
    <property type="protein sequence ID" value="MBB5773366.1"/>
    <property type="molecule type" value="Genomic_DNA"/>
</dbReference>
<dbReference type="Gene3D" id="3.40.50.200">
    <property type="entry name" value="Peptidase S8/S53 domain"/>
    <property type="match status" value="1"/>
</dbReference>
<dbReference type="PANTHER" id="PTHR43806:SF11">
    <property type="entry name" value="CEREVISIN-RELATED"/>
    <property type="match status" value="1"/>
</dbReference>
<dbReference type="InterPro" id="IPR015500">
    <property type="entry name" value="Peptidase_S8_subtilisin-rel"/>
</dbReference>
<protein>
    <submittedName>
        <fullName evidence="10">Subtilisin family serine protease</fullName>
    </submittedName>
</protein>
<evidence type="ECO:0000256" key="4">
    <source>
        <dbReference type="ARBA" id="ARBA00022825"/>
    </source>
</evidence>
<dbReference type="PROSITE" id="PS51892">
    <property type="entry name" value="SUBTILASE"/>
    <property type="match status" value="1"/>
</dbReference>
<dbReference type="PROSITE" id="PS00137">
    <property type="entry name" value="SUBTILASE_HIS"/>
    <property type="match status" value="1"/>
</dbReference>
<feature type="active site" description="Charge relay system" evidence="5">
    <location>
        <position position="212"/>
    </location>
</feature>
<keyword evidence="4 5" id="KW-0720">Serine protease</keyword>
<keyword evidence="3 5" id="KW-0378">Hydrolase</keyword>
<dbReference type="Proteomes" id="UP000579153">
    <property type="component" value="Unassembled WGS sequence"/>
</dbReference>
<evidence type="ECO:0000313" key="10">
    <source>
        <dbReference type="EMBL" id="MBB5773366.1"/>
    </source>
</evidence>
<evidence type="ECO:0000256" key="5">
    <source>
        <dbReference type="PROSITE-ProRule" id="PRU01240"/>
    </source>
</evidence>
<accession>A0A7W9L7D7</accession>
<dbReference type="PROSITE" id="PS00138">
    <property type="entry name" value="SUBTILASE_SER"/>
    <property type="match status" value="1"/>
</dbReference>
<gene>
    <name evidence="10" type="ORF">HD596_000122</name>
</gene>
<dbReference type="SUPFAM" id="SSF52743">
    <property type="entry name" value="Subtilisin-like"/>
    <property type="match status" value="1"/>
</dbReference>
<keyword evidence="8" id="KW-0732">Signal</keyword>
<evidence type="ECO:0000256" key="3">
    <source>
        <dbReference type="ARBA" id="ARBA00022801"/>
    </source>
</evidence>
<evidence type="ECO:0000256" key="7">
    <source>
        <dbReference type="SAM" id="MobiDB-lite"/>
    </source>
</evidence>
<dbReference type="InterPro" id="IPR036852">
    <property type="entry name" value="Peptidase_S8/S53_dom_sf"/>
</dbReference>
<feature type="active site" description="Charge relay system" evidence="5">
    <location>
        <position position="147"/>
    </location>
</feature>
<dbReference type="RefSeq" id="WP_185067369.1">
    <property type="nucleotide sequence ID" value="NZ_JACHMB010000001.1"/>
</dbReference>
<feature type="active site" description="Charge relay system" evidence="5">
    <location>
        <position position="395"/>
    </location>
</feature>
<dbReference type="InterPro" id="IPR023828">
    <property type="entry name" value="Peptidase_S8_Ser-AS"/>
</dbReference>
<evidence type="ECO:0000256" key="6">
    <source>
        <dbReference type="RuleBase" id="RU003355"/>
    </source>
</evidence>
<organism evidence="10 11">
    <name type="scientific">Nonomuraea jabiensis</name>
    <dbReference type="NCBI Taxonomy" id="882448"/>
    <lineage>
        <taxon>Bacteria</taxon>
        <taxon>Bacillati</taxon>
        <taxon>Actinomycetota</taxon>
        <taxon>Actinomycetes</taxon>
        <taxon>Streptosporangiales</taxon>
        <taxon>Streptosporangiaceae</taxon>
        <taxon>Nonomuraea</taxon>
    </lineage>
</organism>
<feature type="chain" id="PRO_5031104485" evidence="8">
    <location>
        <begin position="30"/>
        <end position="651"/>
    </location>
</feature>
<feature type="region of interest" description="Disordered" evidence="7">
    <location>
        <begin position="450"/>
        <end position="528"/>
    </location>
</feature>
<dbReference type="GO" id="GO:0004252">
    <property type="term" value="F:serine-type endopeptidase activity"/>
    <property type="evidence" value="ECO:0007669"/>
    <property type="project" value="UniProtKB-UniRule"/>
</dbReference>
<evidence type="ECO:0000256" key="1">
    <source>
        <dbReference type="ARBA" id="ARBA00011073"/>
    </source>
</evidence>
<dbReference type="PROSITE" id="PS00136">
    <property type="entry name" value="SUBTILASE_ASP"/>
    <property type="match status" value="1"/>
</dbReference>
<feature type="domain" description="Peptidase S8/S53" evidence="9">
    <location>
        <begin position="138"/>
        <end position="428"/>
    </location>
</feature>
<comment type="similarity">
    <text evidence="1 5 6">Belongs to the peptidase S8 family.</text>
</comment>
<evidence type="ECO:0000313" key="11">
    <source>
        <dbReference type="Proteomes" id="UP000579153"/>
    </source>
</evidence>
<dbReference type="InterPro" id="IPR050131">
    <property type="entry name" value="Peptidase_S8_subtilisin-like"/>
</dbReference>
<sequence length="651" mass="67370">MRLRSLLASVSMLATTMTGALAVASPAQAAADDPAVAKSLAAEVKSGRKVRAIIEIKGGESLAAVADTTEKASGKTKVIDRTSSKEFLVASLDQATLDKLRTDDRIKSIYEDELSAPSLDVSTKLIGSDWANKTGWTGKGSTVAIVDTGIDRDHPFFAGRIVNEACFSTVDNDPALQAESLCPNGLPVQTGPGAADAETPKCLVQGSNKCDHGTHVAGIAAGKKAGNAPSNGVAPEAGILAVQVFTRFNGPICGELGTSAPCFLSYTSDQKLALQYVDSVHAAYKVVAANLSLGGGPKQTKHCDDDPDYGALKDEIVWLQQFGVATVVASGNNGFTDGVSSPACISRAVAVGATDDNDAVASFGNRGPLLDFFAPGMGINSSVPGNGYGSKNGTSMAAPHVAGALAVMRQAYPNLSMDQLIDKLKATGKNVTYSSGSTSVTTKRIDVARAMPWTPDATPTPTPTATPTATPTVTPTVTPTGTPTATRTPTPTAAPTQSHRPTDPGTDAEPVPVPTPDDCTRGRGTKPLSAKAWAREMLRGKGSLSDQTLSCYLAIAQNGSKVFPELTDATTLSAAYKALATKSKAAKALLDRELLAAWLNYAHGVHNGSAKVSGKTTLKQAIAAAERHRTGRASAAQLKKAAVFLYRHVNK</sequence>
<evidence type="ECO:0000256" key="2">
    <source>
        <dbReference type="ARBA" id="ARBA00022670"/>
    </source>
</evidence>
<evidence type="ECO:0000256" key="8">
    <source>
        <dbReference type="SAM" id="SignalP"/>
    </source>
</evidence>
<comment type="caution">
    <text evidence="10">The sequence shown here is derived from an EMBL/GenBank/DDBJ whole genome shotgun (WGS) entry which is preliminary data.</text>
</comment>
<keyword evidence="11" id="KW-1185">Reference proteome</keyword>
<name>A0A7W9L7D7_9ACTN</name>
<dbReference type="PANTHER" id="PTHR43806">
    <property type="entry name" value="PEPTIDASE S8"/>
    <property type="match status" value="1"/>
</dbReference>
<evidence type="ECO:0000259" key="9">
    <source>
        <dbReference type="Pfam" id="PF00082"/>
    </source>
</evidence>
<keyword evidence="2 5" id="KW-0645">Protease</keyword>
<dbReference type="InterPro" id="IPR022398">
    <property type="entry name" value="Peptidase_S8_His-AS"/>
</dbReference>
<dbReference type="GO" id="GO:0006508">
    <property type="term" value="P:proteolysis"/>
    <property type="evidence" value="ECO:0007669"/>
    <property type="project" value="UniProtKB-KW"/>
</dbReference>
<dbReference type="PRINTS" id="PR00723">
    <property type="entry name" value="SUBTILISIN"/>
</dbReference>
<dbReference type="InterPro" id="IPR000209">
    <property type="entry name" value="Peptidase_S8/S53_dom"/>
</dbReference>
<feature type="compositionally biased region" description="Low complexity" evidence="7">
    <location>
        <begin position="465"/>
        <end position="496"/>
    </location>
</feature>
<dbReference type="AlphaFoldDB" id="A0A7W9L7D7"/>
<dbReference type="InterPro" id="IPR023827">
    <property type="entry name" value="Peptidase_S8_Asp-AS"/>
</dbReference>
<dbReference type="Pfam" id="PF00082">
    <property type="entry name" value="Peptidase_S8"/>
    <property type="match status" value="1"/>
</dbReference>
<feature type="signal peptide" evidence="8">
    <location>
        <begin position="1"/>
        <end position="29"/>
    </location>
</feature>
<reference evidence="10 11" key="1">
    <citation type="submission" date="2020-08" db="EMBL/GenBank/DDBJ databases">
        <title>Sequencing the genomes of 1000 actinobacteria strains.</title>
        <authorList>
            <person name="Klenk H.-P."/>
        </authorList>
    </citation>
    <scope>NUCLEOTIDE SEQUENCE [LARGE SCALE GENOMIC DNA]</scope>
    <source>
        <strain evidence="10 11">DSM 45507</strain>
    </source>
</reference>